<feature type="compositionally biased region" description="Polar residues" evidence="5">
    <location>
        <begin position="334"/>
        <end position="352"/>
    </location>
</feature>
<feature type="region of interest" description="Disordered" evidence="5">
    <location>
        <begin position="302"/>
        <end position="352"/>
    </location>
</feature>
<feature type="region of interest" description="Disordered" evidence="5">
    <location>
        <begin position="459"/>
        <end position="545"/>
    </location>
</feature>
<evidence type="ECO:0000256" key="1">
    <source>
        <dbReference type="ARBA" id="ARBA00009890"/>
    </source>
</evidence>
<feature type="repeat" description="WD" evidence="4">
    <location>
        <begin position="1129"/>
        <end position="1163"/>
    </location>
</feature>
<feature type="compositionally biased region" description="Polar residues" evidence="5">
    <location>
        <begin position="163"/>
        <end position="174"/>
    </location>
</feature>
<dbReference type="GO" id="GO:0031931">
    <property type="term" value="C:TORC1 complex"/>
    <property type="evidence" value="ECO:0007669"/>
    <property type="project" value="InterPro"/>
</dbReference>
<gene>
    <name evidence="6" type="ORF">LEMA_P099550.1</name>
</gene>
<dbReference type="VEuPathDB" id="FungiDB:LEMA_P099550.1"/>
<evidence type="ECO:0000256" key="4">
    <source>
        <dbReference type="PROSITE-ProRule" id="PRU00221"/>
    </source>
</evidence>
<accession>E4ZZW4</accession>
<keyword evidence="7" id="KW-1185">Reference proteome</keyword>
<dbReference type="Pfam" id="PF00400">
    <property type="entry name" value="WD40"/>
    <property type="match status" value="1"/>
</dbReference>
<evidence type="ECO:0000313" key="7">
    <source>
        <dbReference type="Proteomes" id="UP000002668"/>
    </source>
</evidence>
<dbReference type="PANTHER" id="PTHR19842:SF0">
    <property type="entry name" value="TARGET OF RAPAMYCIN COMPLEX SUBUNIT LST8"/>
    <property type="match status" value="1"/>
</dbReference>
<dbReference type="eggNOG" id="ENOG502RZG9">
    <property type="taxonomic scope" value="Eukaryota"/>
</dbReference>
<dbReference type="InterPro" id="IPR037588">
    <property type="entry name" value="MLST8"/>
</dbReference>
<dbReference type="InterPro" id="IPR015943">
    <property type="entry name" value="WD40/YVTN_repeat-like_dom_sf"/>
</dbReference>
<dbReference type="InterPro" id="IPR036322">
    <property type="entry name" value="WD40_repeat_dom_sf"/>
</dbReference>
<dbReference type="Gene3D" id="2.130.10.10">
    <property type="entry name" value="YVTN repeat-like/Quinoprotein amine dehydrogenase"/>
    <property type="match status" value="1"/>
</dbReference>
<dbReference type="PROSITE" id="PS00678">
    <property type="entry name" value="WD_REPEATS_1"/>
    <property type="match status" value="1"/>
</dbReference>
<dbReference type="OrthoDB" id="10248252at2759"/>
<dbReference type="HOGENOM" id="CLU_004455_0_0_1"/>
<evidence type="ECO:0000313" key="6">
    <source>
        <dbReference type="EMBL" id="CBX96824.1"/>
    </source>
</evidence>
<dbReference type="OMA" id="DSMQYNR"/>
<dbReference type="PROSITE" id="PS50294">
    <property type="entry name" value="WD_REPEATS_REGION"/>
    <property type="match status" value="1"/>
</dbReference>
<dbReference type="STRING" id="985895.E4ZZW4"/>
<dbReference type="PROSITE" id="PS50082">
    <property type="entry name" value="WD_REPEATS_2"/>
    <property type="match status" value="1"/>
</dbReference>
<evidence type="ECO:0000256" key="2">
    <source>
        <dbReference type="ARBA" id="ARBA00022574"/>
    </source>
</evidence>
<feature type="compositionally biased region" description="Polar residues" evidence="5">
    <location>
        <begin position="302"/>
        <end position="323"/>
    </location>
</feature>
<dbReference type="GO" id="GO:0031929">
    <property type="term" value="P:TOR signaling"/>
    <property type="evidence" value="ECO:0007669"/>
    <property type="project" value="InterPro"/>
</dbReference>
<feature type="compositionally biased region" description="Basic and acidic residues" evidence="5">
    <location>
        <begin position="513"/>
        <end position="527"/>
    </location>
</feature>
<dbReference type="EMBL" id="FP929130">
    <property type="protein sequence ID" value="CBX96824.1"/>
    <property type="molecule type" value="Genomic_DNA"/>
</dbReference>
<evidence type="ECO:0000256" key="3">
    <source>
        <dbReference type="ARBA" id="ARBA00022737"/>
    </source>
</evidence>
<dbReference type="InterPro" id="IPR001680">
    <property type="entry name" value="WD40_rpt"/>
</dbReference>
<reference evidence="7" key="1">
    <citation type="journal article" date="2011" name="Nat. Commun.">
        <title>Effector diversification within compartments of the Leptosphaeria maculans genome affected by Repeat-Induced Point mutations.</title>
        <authorList>
            <person name="Rouxel T."/>
            <person name="Grandaubert J."/>
            <person name="Hane J.K."/>
            <person name="Hoede C."/>
            <person name="van de Wouw A.P."/>
            <person name="Couloux A."/>
            <person name="Dominguez V."/>
            <person name="Anthouard V."/>
            <person name="Bally P."/>
            <person name="Bourras S."/>
            <person name="Cozijnsen A.J."/>
            <person name="Ciuffetti L.M."/>
            <person name="Degrave A."/>
            <person name="Dilmaghani A."/>
            <person name="Duret L."/>
            <person name="Fudal I."/>
            <person name="Goodwin S.B."/>
            <person name="Gout L."/>
            <person name="Glaser N."/>
            <person name="Linglin J."/>
            <person name="Kema G.H.J."/>
            <person name="Lapalu N."/>
            <person name="Lawrence C.B."/>
            <person name="May K."/>
            <person name="Meyer M."/>
            <person name="Ollivier B."/>
            <person name="Poulain J."/>
            <person name="Schoch C.L."/>
            <person name="Simon A."/>
            <person name="Spatafora J.W."/>
            <person name="Stachowiak A."/>
            <person name="Turgeon B.G."/>
            <person name="Tyler B.M."/>
            <person name="Vincent D."/>
            <person name="Weissenbach J."/>
            <person name="Amselem J."/>
            <person name="Quesneville H."/>
            <person name="Oliver R.P."/>
            <person name="Wincker P."/>
            <person name="Balesdent M.-H."/>
            <person name="Howlett B.J."/>
        </authorList>
    </citation>
    <scope>NUCLEOTIDE SEQUENCE [LARGE SCALE GENOMIC DNA]</scope>
    <source>
        <strain evidence="7">JN3 / isolate v23.1.3 / race Av1-4-5-6-7-8</strain>
    </source>
</reference>
<dbReference type="GO" id="GO:0031932">
    <property type="term" value="C:TORC2 complex"/>
    <property type="evidence" value="ECO:0007669"/>
    <property type="project" value="InterPro"/>
</dbReference>
<dbReference type="GO" id="GO:0032956">
    <property type="term" value="P:regulation of actin cytoskeleton organization"/>
    <property type="evidence" value="ECO:0007669"/>
    <property type="project" value="TreeGrafter"/>
</dbReference>
<evidence type="ECO:0000256" key="5">
    <source>
        <dbReference type="SAM" id="MobiDB-lite"/>
    </source>
</evidence>
<name>E4ZZW4_LEPMJ</name>
<feature type="region of interest" description="Disordered" evidence="5">
    <location>
        <begin position="251"/>
        <end position="271"/>
    </location>
</feature>
<dbReference type="GeneID" id="13283480"/>
<dbReference type="InterPro" id="IPR019775">
    <property type="entry name" value="WD40_repeat_CS"/>
</dbReference>
<dbReference type="InParanoid" id="E4ZZW4"/>
<sequence length="1477" mass="161674">MALSHNQHRVIDLTIESDEDEEATLIPLPGARPQPSAARVLFPPTVSRPATTPVTTARSHPAIRRPDIWHDSSQSTRTLLNISHTNRVTHAEGMALSPKPMGAGSVIRSNVPMADDPSPAFNSANTGDAEFDSSGRATKRMKFSRTEAYSVPHSPRPRDDISDTSGGVSTSPAYTSGRAVRDATRLQQFTEPVGVTQPEPLPPNSSHKFPSVRAINQALKSTSARVPLLGQISANTARAFPIERLPQTTGNVCSTSLGPSVSSHVHSERPQVLSLRNGTGQFDHNSRASRAQPSPIFTQKQAEIPESSSAHSTGESPSLQSPRLSGDGTAARDLNNSPDAVTTNPSPQSSFKRAKFTNQFSEEQDHFLIFLKEVKAYTWKRITAEYNAIFGVRAYHTLQSRYSTVLNKRDRSQDPPILSLPPQFASEAKVDWETIRSVNRGPRASIDARGLYGAAAPTKFAVRQRRRENAPSQGLSRQTNDHDYSSGGDSACRRERPSRAARVNYTLPRQHRRGDDNLDDATDKDFALPDDGSGESSAAVENEEDLSGEVAWNASLVNVGFETADASLALSLTNGLHQPPLKKFPYLSVTQLAALQNVALESIQHLSHKQSLQSCAWHIDFSPSEIDTVERAILKVNGAWPESRHSTRRRQLREVLKGFTEAKLLQLSHELCRTLRTRDEDSIRAFLKDAKAGGITLTPRIHRLAASRPDDRWITRRSISSASIIRERELGRQSARGWRAASKPLTYQVKNKVMDTFGTATSWTGASGDIHAIAWAPNGEFFAAAAVAVDDPHSMQYNKNNNLLFGKCSSNTLHELGEHCREREMTEQGPNSTHAMFASQDPRIYSTVSSLGFSKSKSGNNLLYSAGYDGSICVWHTDKEDPQPILGAKLNVKAPVDMIAVNPVHDGVVAVAVKQASSKAVRLLRINEEDPNDFERHNLHSPKAVARPEMNILPTAIQFEPRFGNMLLAGFGANIRDSGFDTTGDLCLWDVETVQPRGVYGRARNVYGASLNIFDVEFNPNPSIMPSFAIGCVATGNVSRGMRSAIRLYDEREDGRYSCAAEIECMALDMNDVVWCPYDECLVAVGCTDGKSYIWDIRNRVEPLHVLAHGKSVMPLQEGIRHEITDTGVRFLSWGENATRLYSGSSDGVVKVWDVTRSKEDAFIKEIFKADSGIMAGAFSPDYSKLVIGEVNGSVNVLEVGRDDCSPEDGAQLRYVPYQYGNDKDSGDPHFDTAADSGIAEGRHLLSTGEVQVMPMGSLPIRQAVQGPAYHGPYDQSAEAPTLRQQALTFQQNLALAPGPQCSLPACKHNINKTTNEDIGDSGRSLDRIPDSLTSAWLSSERACIVPGKTKCTRCGRPARPEWDSKAKRDPTVLCEHCCFACFRCGAATTVVHGATTLCCAVCAASWEFGTLGYEVVQQPRSDVVQAALDVPPLNGFARAAFLDRMEEGESFFGDEMNALTDYYFSLALDRPESPPL</sequence>
<dbReference type="SMART" id="SM00320">
    <property type="entry name" value="WD40"/>
    <property type="match status" value="4"/>
</dbReference>
<dbReference type="RefSeq" id="XP_003840303.1">
    <property type="nucleotide sequence ID" value="XM_003840255.1"/>
</dbReference>
<feature type="region of interest" description="Disordered" evidence="5">
    <location>
        <begin position="121"/>
        <end position="181"/>
    </location>
</feature>
<feature type="compositionally biased region" description="Polar residues" evidence="5">
    <location>
        <begin position="251"/>
        <end position="264"/>
    </location>
</feature>
<dbReference type="SUPFAM" id="SSF50978">
    <property type="entry name" value="WD40 repeat-like"/>
    <property type="match status" value="1"/>
</dbReference>
<protein>
    <submittedName>
        <fullName evidence="6">Similar to Rik1-associated factor 1</fullName>
    </submittedName>
</protein>
<keyword evidence="2 4" id="KW-0853">WD repeat</keyword>
<dbReference type="PANTHER" id="PTHR19842">
    <property type="entry name" value="G BETA-LIKE PROTEIN GBL"/>
    <property type="match status" value="1"/>
</dbReference>
<feature type="region of interest" description="Disordered" evidence="5">
    <location>
        <begin position="276"/>
        <end position="295"/>
    </location>
</feature>
<proteinExistence type="inferred from homology"/>
<comment type="similarity">
    <text evidence="1">Belongs to the WD repeat LST8 family.</text>
</comment>
<organism evidence="7">
    <name type="scientific">Leptosphaeria maculans (strain JN3 / isolate v23.1.3 / race Av1-4-5-6-7-8)</name>
    <name type="common">Blackleg fungus</name>
    <name type="synonym">Phoma lingam</name>
    <dbReference type="NCBI Taxonomy" id="985895"/>
    <lineage>
        <taxon>Eukaryota</taxon>
        <taxon>Fungi</taxon>
        <taxon>Dikarya</taxon>
        <taxon>Ascomycota</taxon>
        <taxon>Pezizomycotina</taxon>
        <taxon>Dothideomycetes</taxon>
        <taxon>Pleosporomycetidae</taxon>
        <taxon>Pleosporales</taxon>
        <taxon>Pleosporineae</taxon>
        <taxon>Leptosphaeriaceae</taxon>
        <taxon>Plenodomus</taxon>
        <taxon>Plenodomus lingam/Leptosphaeria maculans species complex</taxon>
    </lineage>
</organism>
<keyword evidence="3" id="KW-0677">Repeat</keyword>
<dbReference type="Proteomes" id="UP000002668">
    <property type="component" value="Genome"/>
</dbReference>